<dbReference type="InterPro" id="IPR052940">
    <property type="entry name" value="Carb_Esterase_6"/>
</dbReference>
<evidence type="ECO:0000313" key="4">
    <source>
        <dbReference type="EMBL" id="QEG23329.1"/>
    </source>
</evidence>
<gene>
    <name evidence="4" type="ORF">MFFC18_32260</name>
</gene>
<dbReference type="AlphaFoldDB" id="A0A5B9PCU1"/>
<accession>A0A5B9PCU1</accession>
<keyword evidence="5" id="KW-1185">Reference proteome</keyword>
<name>A0A5B9PCU1_9BACT</name>
<dbReference type="KEGG" id="mff:MFFC18_32260"/>
<dbReference type="PANTHER" id="PTHR31988:SF19">
    <property type="entry name" value="9-O-ACETYL-N-ACETYLNEURAMINIC ACID DEACETYLASE-RELATED"/>
    <property type="match status" value="1"/>
</dbReference>
<dbReference type="Gene3D" id="3.40.50.1110">
    <property type="entry name" value="SGNH hydrolase"/>
    <property type="match status" value="1"/>
</dbReference>
<organism evidence="4 5">
    <name type="scientific">Mariniblastus fucicola</name>
    <dbReference type="NCBI Taxonomy" id="980251"/>
    <lineage>
        <taxon>Bacteria</taxon>
        <taxon>Pseudomonadati</taxon>
        <taxon>Planctomycetota</taxon>
        <taxon>Planctomycetia</taxon>
        <taxon>Pirellulales</taxon>
        <taxon>Pirellulaceae</taxon>
        <taxon>Mariniblastus</taxon>
    </lineage>
</organism>
<protein>
    <recommendedName>
        <fullName evidence="3">Sialate O-acetylesterase domain-containing protein</fullName>
    </recommendedName>
</protein>
<dbReference type="GO" id="GO:0016788">
    <property type="term" value="F:hydrolase activity, acting on ester bonds"/>
    <property type="evidence" value="ECO:0007669"/>
    <property type="project" value="UniProtKB-ARBA"/>
</dbReference>
<feature type="chain" id="PRO_5023059881" description="Sialate O-acetylesterase domain-containing protein" evidence="2">
    <location>
        <begin position="23"/>
        <end position="406"/>
    </location>
</feature>
<feature type="signal peptide" evidence="2">
    <location>
        <begin position="1"/>
        <end position="22"/>
    </location>
</feature>
<feature type="domain" description="Sialate O-acetylesterase" evidence="3">
    <location>
        <begin position="31"/>
        <end position="284"/>
    </location>
</feature>
<evidence type="ECO:0000256" key="1">
    <source>
        <dbReference type="ARBA" id="ARBA00022801"/>
    </source>
</evidence>
<evidence type="ECO:0000313" key="5">
    <source>
        <dbReference type="Proteomes" id="UP000322214"/>
    </source>
</evidence>
<dbReference type="Pfam" id="PF03629">
    <property type="entry name" value="SASA"/>
    <property type="match status" value="1"/>
</dbReference>
<dbReference type="SUPFAM" id="SSF52266">
    <property type="entry name" value="SGNH hydrolase"/>
    <property type="match status" value="1"/>
</dbReference>
<dbReference type="Proteomes" id="UP000322214">
    <property type="component" value="Chromosome"/>
</dbReference>
<keyword evidence="2" id="KW-0732">Signal</keyword>
<dbReference type="InterPro" id="IPR036514">
    <property type="entry name" value="SGNH_hydro_sf"/>
</dbReference>
<evidence type="ECO:0000259" key="3">
    <source>
        <dbReference type="Pfam" id="PF03629"/>
    </source>
</evidence>
<sequence precursor="true">MKTLLSLFGMLLLFCNPGVLDAQDAAEKKPLKVFILVGQSNMQGHARIHTLEHVGIREETKSIFEMLANADGTPKVIEDVWINSLSSDTVRKGKLTAGYGADENKIGPELAFGAAMQPLVGEPILIIKTAWGGKSLHTDFRPPSAGEFVFSDQQIERFRNQKKDIDSIRKQKKQDTGKHYRLMLEHVDAVLNDISTTYPDYDTEAGFQLSGMVWFQGWNDMVDSGVYPQRDQRNGFAQYSNLLAHFIRDVRRDLKSPELPFVIGVMGVGGPTAEYPEEQKRYQKVHQNFRDAMSAPAAMPEFKGNVKAVLTENSWDSKLASLRTRQASVDAKLRKARKESKLEGEALTALREKLFEEEFSPEERDELQKGVSNLEYHYLGSATILTQIGKGFAEAMHQLEPTTAAR</sequence>
<dbReference type="PANTHER" id="PTHR31988">
    <property type="entry name" value="ESTERASE, PUTATIVE (DUF303)-RELATED"/>
    <property type="match status" value="1"/>
</dbReference>
<reference evidence="4 5" key="1">
    <citation type="submission" date="2019-08" db="EMBL/GenBank/DDBJ databases">
        <title>Deep-cultivation of Planctomycetes and their phenomic and genomic characterization uncovers novel biology.</title>
        <authorList>
            <person name="Wiegand S."/>
            <person name="Jogler M."/>
            <person name="Boedeker C."/>
            <person name="Pinto D."/>
            <person name="Vollmers J."/>
            <person name="Rivas-Marin E."/>
            <person name="Kohn T."/>
            <person name="Peeters S.H."/>
            <person name="Heuer A."/>
            <person name="Rast P."/>
            <person name="Oberbeckmann S."/>
            <person name="Bunk B."/>
            <person name="Jeske O."/>
            <person name="Meyerdierks A."/>
            <person name="Storesund J.E."/>
            <person name="Kallscheuer N."/>
            <person name="Luecker S."/>
            <person name="Lage O.M."/>
            <person name="Pohl T."/>
            <person name="Merkel B.J."/>
            <person name="Hornburger P."/>
            <person name="Mueller R.-W."/>
            <person name="Bruemmer F."/>
            <person name="Labrenz M."/>
            <person name="Spormann A.M."/>
            <person name="Op den Camp H."/>
            <person name="Overmann J."/>
            <person name="Amann R."/>
            <person name="Jetten M.S.M."/>
            <person name="Mascher T."/>
            <person name="Medema M.H."/>
            <person name="Devos D.P."/>
            <person name="Kaster A.-K."/>
            <person name="Ovreas L."/>
            <person name="Rohde M."/>
            <person name="Galperin M.Y."/>
            <person name="Jogler C."/>
        </authorList>
    </citation>
    <scope>NUCLEOTIDE SEQUENCE [LARGE SCALE GENOMIC DNA]</scope>
    <source>
        <strain evidence="4 5">FC18</strain>
    </source>
</reference>
<dbReference type="EMBL" id="CP042912">
    <property type="protein sequence ID" value="QEG23329.1"/>
    <property type="molecule type" value="Genomic_DNA"/>
</dbReference>
<proteinExistence type="predicted"/>
<evidence type="ECO:0000256" key="2">
    <source>
        <dbReference type="SAM" id="SignalP"/>
    </source>
</evidence>
<dbReference type="RefSeq" id="WP_075083401.1">
    <property type="nucleotide sequence ID" value="NZ_CP042912.1"/>
</dbReference>
<dbReference type="InterPro" id="IPR005181">
    <property type="entry name" value="SASA"/>
</dbReference>
<keyword evidence="1" id="KW-0378">Hydrolase</keyword>
<dbReference type="STRING" id="980251.GCA_001642875_00621"/>
<dbReference type="OrthoDB" id="209830at2"/>